<protein>
    <submittedName>
        <fullName evidence="1">Uncharacterized protein</fullName>
    </submittedName>
</protein>
<dbReference type="EMBL" id="BNJJ01000013">
    <property type="protein sequence ID" value="GHO86537.1"/>
    <property type="molecule type" value="Genomic_DNA"/>
</dbReference>
<organism evidence="1 2">
    <name type="scientific">Dictyobacter formicarum</name>
    <dbReference type="NCBI Taxonomy" id="2778368"/>
    <lineage>
        <taxon>Bacteria</taxon>
        <taxon>Bacillati</taxon>
        <taxon>Chloroflexota</taxon>
        <taxon>Ktedonobacteria</taxon>
        <taxon>Ktedonobacterales</taxon>
        <taxon>Dictyobacteraceae</taxon>
        <taxon>Dictyobacter</taxon>
    </lineage>
</organism>
<reference evidence="1 2" key="1">
    <citation type="journal article" date="2021" name="Int. J. Syst. Evol. Microbiol.">
        <title>Reticulibacter mediterranei gen. nov., sp. nov., within the new family Reticulibacteraceae fam. nov., and Ktedonospora formicarum gen. nov., sp. nov., Ktedonobacter robiniae sp. nov., Dictyobacter formicarum sp. nov. and Dictyobacter arantiisoli sp. nov., belonging to the class Ktedonobacteria.</title>
        <authorList>
            <person name="Yabe S."/>
            <person name="Zheng Y."/>
            <person name="Wang C.M."/>
            <person name="Sakai Y."/>
            <person name="Abe K."/>
            <person name="Yokota A."/>
            <person name="Donadio S."/>
            <person name="Cavaletti L."/>
            <person name="Monciardini P."/>
        </authorList>
    </citation>
    <scope>NUCLEOTIDE SEQUENCE [LARGE SCALE GENOMIC DNA]</scope>
    <source>
        <strain evidence="1 2">SOSP1-9</strain>
    </source>
</reference>
<name>A0ABQ3VK28_9CHLR</name>
<sequence>MHQFLRQLRNLGLSILMTNAEQNKEALLDRADNLALYTDAGLFYPLHYCSHSYCFPVSNSMDESDICVAAVKEEA</sequence>
<gene>
    <name evidence="1" type="ORF">KSZ_45430</name>
</gene>
<accession>A0ABQ3VK28</accession>
<evidence type="ECO:0000313" key="2">
    <source>
        <dbReference type="Proteomes" id="UP000635565"/>
    </source>
</evidence>
<keyword evidence="2" id="KW-1185">Reference proteome</keyword>
<dbReference type="Proteomes" id="UP000635565">
    <property type="component" value="Unassembled WGS sequence"/>
</dbReference>
<evidence type="ECO:0000313" key="1">
    <source>
        <dbReference type="EMBL" id="GHO86537.1"/>
    </source>
</evidence>
<comment type="caution">
    <text evidence="1">The sequence shown here is derived from an EMBL/GenBank/DDBJ whole genome shotgun (WGS) entry which is preliminary data.</text>
</comment>
<proteinExistence type="predicted"/>